<evidence type="ECO:0000313" key="1">
    <source>
        <dbReference type="Proteomes" id="UP000035680"/>
    </source>
</evidence>
<dbReference type="Proteomes" id="UP000035680">
    <property type="component" value="Unassembled WGS sequence"/>
</dbReference>
<accession>A0A0K0FTI3</accession>
<protein>
    <submittedName>
        <fullName evidence="2">Uncharacterized protein</fullName>
    </submittedName>
</protein>
<dbReference type="WBParaSite" id="SVE_1556100.1">
    <property type="protein sequence ID" value="SVE_1556100.1"/>
    <property type="gene ID" value="SVE_1556100"/>
</dbReference>
<organism evidence="1 2">
    <name type="scientific">Strongyloides venezuelensis</name>
    <name type="common">Threadworm</name>
    <dbReference type="NCBI Taxonomy" id="75913"/>
    <lineage>
        <taxon>Eukaryota</taxon>
        <taxon>Metazoa</taxon>
        <taxon>Ecdysozoa</taxon>
        <taxon>Nematoda</taxon>
        <taxon>Chromadorea</taxon>
        <taxon>Rhabditida</taxon>
        <taxon>Tylenchina</taxon>
        <taxon>Panagrolaimomorpha</taxon>
        <taxon>Strongyloidoidea</taxon>
        <taxon>Strongyloididae</taxon>
        <taxon>Strongyloides</taxon>
    </lineage>
</organism>
<sequence>MLERLKIAFEVDGTNVDRMKTNLLKLKVCYDTLKFIDNLEEDNKNTFDNIAAELLNKYKGKVQLTTAMLILRHFRTKSNPHHIQERCEEFGKLLFQSYNLKESEKIARLMSIVESDCVFNKLVQDFDKYSFYSEAVLQCECILKADIN</sequence>
<dbReference type="AlphaFoldDB" id="A0A0K0FTI3"/>
<evidence type="ECO:0000313" key="2">
    <source>
        <dbReference type="WBParaSite" id="SVE_1556100.1"/>
    </source>
</evidence>
<name>A0A0K0FTI3_STRVS</name>
<keyword evidence="1" id="KW-1185">Reference proteome</keyword>
<reference evidence="2" key="2">
    <citation type="submission" date="2015-08" db="UniProtKB">
        <authorList>
            <consortium name="WormBaseParasite"/>
        </authorList>
    </citation>
    <scope>IDENTIFICATION</scope>
</reference>
<proteinExistence type="predicted"/>
<reference evidence="1" key="1">
    <citation type="submission" date="2014-07" db="EMBL/GenBank/DDBJ databases">
        <authorList>
            <person name="Martin A.A"/>
            <person name="De Silva N."/>
        </authorList>
    </citation>
    <scope>NUCLEOTIDE SEQUENCE</scope>
</reference>